<dbReference type="InterPro" id="IPR013785">
    <property type="entry name" value="Aldolase_TIM"/>
</dbReference>
<evidence type="ECO:0000256" key="3">
    <source>
        <dbReference type="ARBA" id="ARBA00022801"/>
    </source>
</evidence>
<evidence type="ECO:0000256" key="1">
    <source>
        <dbReference type="ARBA" id="ARBA00000251"/>
    </source>
</evidence>
<evidence type="ECO:0000313" key="11">
    <source>
        <dbReference type="EMBL" id="KAL2093315.1"/>
    </source>
</evidence>
<keyword evidence="4 9" id="KW-1015">Disulfide bond</keyword>
<dbReference type="InterPro" id="IPR017853">
    <property type="entry name" value="GH"/>
</dbReference>
<feature type="disulfide bond" evidence="9">
    <location>
        <begin position="462"/>
        <end position="468"/>
    </location>
</feature>
<accession>A0ABD1K2H7</accession>
<evidence type="ECO:0000256" key="10">
    <source>
        <dbReference type="RuleBase" id="RU610713"/>
    </source>
</evidence>
<evidence type="ECO:0000256" key="8">
    <source>
        <dbReference type="PIRSR" id="PIRSR038193-2"/>
    </source>
</evidence>
<organism evidence="11 12">
    <name type="scientific">Coilia grayii</name>
    <name type="common">Gray's grenadier anchovy</name>
    <dbReference type="NCBI Taxonomy" id="363190"/>
    <lineage>
        <taxon>Eukaryota</taxon>
        <taxon>Metazoa</taxon>
        <taxon>Chordata</taxon>
        <taxon>Craniata</taxon>
        <taxon>Vertebrata</taxon>
        <taxon>Euteleostomi</taxon>
        <taxon>Actinopterygii</taxon>
        <taxon>Neopterygii</taxon>
        <taxon>Teleostei</taxon>
        <taxon>Clupei</taxon>
        <taxon>Clupeiformes</taxon>
        <taxon>Clupeoidei</taxon>
        <taxon>Engraulidae</taxon>
        <taxon>Coilinae</taxon>
        <taxon>Coilia</taxon>
    </lineage>
</organism>
<proteinExistence type="inferred from homology"/>
<evidence type="ECO:0000256" key="7">
    <source>
        <dbReference type="PIRSR" id="PIRSR038193-1"/>
    </source>
</evidence>
<dbReference type="EMBL" id="JBHFQA010000009">
    <property type="protein sequence ID" value="KAL2093315.1"/>
    <property type="molecule type" value="Genomic_DNA"/>
</dbReference>
<dbReference type="Proteomes" id="UP001591681">
    <property type="component" value="Unassembled WGS sequence"/>
</dbReference>
<feature type="disulfide bond" evidence="9">
    <location>
        <begin position="407"/>
        <end position="460"/>
    </location>
</feature>
<sequence>MRLIISPCNVISTLEINIMTSLSRSLSAIAIMDYHWVHRGTLGVLFQVFLPLLASSSITASHLPQTAAPIIDGKPFMVIWNGPLNRCAHYAVPLDMSAFQAVTTPAMVPNQFLSLFYRNHMGLCPWTDYKTEIEYNGGFPQMGDLKASLAKSKAEVTEYIPNFSSGLGVIDWEDWRPIYDRNWGNKRIYQKLSVEYAQQQDPSLTEEEAEVLARQQFEHAARGFMEDTVRLAESERPEYLWGFYLFPNCYNYDTDKPGYTGKCGETVEQHNNQLLWLWEASTALFPSAYLPLHLRGDPAAALFVRNVVQEAMRVSALPQRPYTAPVFLYSRPLFRDQNEVYYTEIDLVRSVGEAAALGGSGTVMWGASADYNTKASCENLSDYLLSTLNPYIANVTAATQVCSDFLCQGNGRCIRRNYNTDTYLHLNPKHFRIQRSVSGYTVTGTPTMQDFADMYSHFTCQCYAGRSCSVTMPTQPPLTPLVIHI</sequence>
<protein>
    <recommendedName>
        <fullName evidence="10">Hyaluronidase</fullName>
        <ecNumber evidence="10">3.2.1.35</ecNumber>
    </recommendedName>
</protein>
<dbReference type="GO" id="GO:0004415">
    <property type="term" value="F:hyalurononglucosaminidase activity"/>
    <property type="evidence" value="ECO:0007669"/>
    <property type="project" value="UniProtKB-UniRule"/>
</dbReference>
<dbReference type="GO" id="GO:0005975">
    <property type="term" value="P:carbohydrate metabolic process"/>
    <property type="evidence" value="ECO:0007669"/>
    <property type="project" value="UniProtKB-UniRule"/>
</dbReference>
<evidence type="ECO:0000256" key="9">
    <source>
        <dbReference type="PIRSR" id="PIRSR038193-3"/>
    </source>
</evidence>
<comment type="catalytic activity">
    <reaction evidence="1 10">
        <text>Random hydrolysis of (1-&gt;4)-linkages between N-acetyl-beta-D-glucosamine and D-glucuronate residues in hyaluronate.</text>
        <dbReference type="EC" id="3.2.1.35"/>
    </reaction>
</comment>
<dbReference type="EC" id="3.2.1.35" evidence="10"/>
<dbReference type="InterPro" id="IPR018155">
    <property type="entry name" value="Hyaluronidase"/>
</dbReference>
<comment type="caution">
    <text evidence="11">The sequence shown here is derived from an EMBL/GenBank/DDBJ whole genome shotgun (WGS) entry which is preliminary data.</text>
</comment>
<feature type="disulfide bond" evidence="9">
    <location>
        <begin position="249"/>
        <end position="263"/>
    </location>
</feature>
<evidence type="ECO:0000256" key="6">
    <source>
        <dbReference type="PIRNR" id="PIRNR038193"/>
    </source>
</evidence>
<feature type="disulfide bond" evidence="9">
    <location>
        <begin position="87"/>
        <end position="377"/>
    </location>
</feature>
<name>A0ABD1K2H7_9TELE</name>
<dbReference type="PANTHER" id="PTHR11769:SF20">
    <property type="entry name" value="HYALURONIDASE PH-20"/>
    <property type="match status" value="1"/>
</dbReference>
<reference evidence="11 12" key="1">
    <citation type="submission" date="2024-09" db="EMBL/GenBank/DDBJ databases">
        <title>A chromosome-level genome assembly of Gray's grenadier anchovy, Coilia grayii.</title>
        <authorList>
            <person name="Fu Z."/>
        </authorList>
    </citation>
    <scope>NUCLEOTIDE SEQUENCE [LARGE SCALE GENOMIC DNA]</scope>
    <source>
        <strain evidence="11">G4</strain>
        <tissue evidence="11">Muscle</tissue>
    </source>
</reference>
<dbReference type="Pfam" id="PF01630">
    <property type="entry name" value="Glyco_hydro_56"/>
    <property type="match status" value="1"/>
</dbReference>
<gene>
    <name evidence="11" type="ORF">ACEWY4_010627</name>
</gene>
<dbReference type="FunFam" id="3.20.20.70:FF:000065">
    <property type="entry name" value="Hyaluronidase"/>
    <property type="match status" value="1"/>
</dbReference>
<comment type="similarity">
    <text evidence="2 6 10">Belongs to the glycosyl hydrolase 56 family.</text>
</comment>
<evidence type="ECO:0000256" key="2">
    <source>
        <dbReference type="ARBA" id="ARBA00008871"/>
    </source>
</evidence>
<dbReference type="SUPFAM" id="SSF51445">
    <property type="entry name" value="(Trans)glycosidases"/>
    <property type="match status" value="1"/>
</dbReference>
<keyword evidence="3 10" id="KW-0378">Hydrolase</keyword>
<dbReference type="PANTHER" id="PTHR11769">
    <property type="entry name" value="HYALURONIDASE"/>
    <property type="match status" value="1"/>
</dbReference>
<evidence type="ECO:0000256" key="4">
    <source>
        <dbReference type="ARBA" id="ARBA00023157"/>
    </source>
</evidence>
<keyword evidence="12" id="KW-1185">Reference proteome</keyword>
<evidence type="ECO:0000256" key="5">
    <source>
        <dbReference type="ARBA" id="ARBA00023295"/>
    </source>
</evidence>
<feature type="disulfide bond" evidence="9">
    <location>
        <begin position="402"/>
        <end position="413"/>
    </location>
</feature>
<dbReference type="PRINTS" id="PR00846">
    <property type="entry name" value="GLHYDRLASE56"/>
</dbReference>
<dbReference type="PIRSF" id="PIRSF038193">
    <property type="entry name" value="Hyaluronidase"/>
    <property type="match status" value="1"/>
</dbReference>
<feature type="active site" description="Proton donor" evidence="7">
    <location>
        <position position="173"/>
    </location>
</feature>
<evidence type="ECO:0000313" key="12">
    <source>
        <dbReference type="Proteomes" id="UP001591681"/>
    </source>
</evidence>
<feature type="glycosylation site" description="N-linked (GlcNAc...) asparagine" evidence="8">
    <location>
        <position position="394"/>
    </location>
</feature>
<dbReference type="AlphaFoldDB" id="A0ABD1K2H7"/>
<dbReference type="Gene3D" id="3.20.20.70">
    <property type="entry name" value="Aldolase class I"/>
    <property type="match status" value="1"/>
</dbReference>
<keyword evidence="5 10" id="KW-0326">Glycosidase</keyword>